<evidence type="ECO:0000313" key="3">
    <source>
        <dbReference type="Proteomes" id="UP000295063"/>
    </source>
</evidence>
<dbReference type="RefSeq" id="WP_132078708.1">
    <property type="nucleotide sequence ID" value="NZ_SLUI01000005.1"/>
</dbReference>
<keyword evidence="1" id="KW-0472">Membrane</keyword>
<proteinExistence type="predicted"/>
<protein>
    <submittedName>
        <fullName evidence="2">Uncharacterized protein</fullName>
    </submittedName>
</protein>
<accession>A0A4R1PZJ4</accession>
<feature type="transmembrane region" description="Helical" evidence="1">
    <location>
        <begin position="6"/>
        <end position="26"/>
    </location>
</feature>
<sequence>MDIANLILAFLAAIFSAWALYFMYFIDVPKIIILAGERAGTHTTNGIVIEAGYQFFIVNNGRKALTIDKFIVIFENGQRSPKLTKDRIEDNDKIIGTTKLEQPSKIIEAYLIDTHGKRHTMSKVEIDKANIQIENCFK</sequence>
<evidence type="ECO:0000256" key="1">
    <source>
        <dbReference type="SAM" id="Phobius"/>
    </source>
</evidence>
<dbReference type="AlphaFoldDB" id="A0A4R1PZJ4"/>
<dbReference type="Proteomes" id="UP000295063">
    <property type="component" value="Unassembled WGS sequence"/>
</dbReference>
<keyword evidence="1" id="KW-0812">Transmembrane</keyword>
<dbReference type="EMBL" id="SLUI01000005">
    <property type="protein sequence ID" value="TCL37720.1"/>
    <property type="molecule type" value="Genomic_DNA"/>
</dbReference>
<evidence type="ECO:0000313" key="2">
    <source>
        <dbReference type="EMBL" id="TCL37720.1"/>
    </source>
</evidence>
<keyword evidence="1" id="KW-1133">Transmembrane helix</keyword>
<organism evidence="2 3">
    <name type="scientific">Anaerospora hongkongensis</name>
    <dbReference type="NCBI Taxonomy" id="244830"/>
    <lineage>
        <taxon>Bacteria</taxon>
        <taxon>Bacillati</taxon>
        <taxon>Bacillota</taxon>
        <taxon>Negativicutes</taxon>
        <taxon>Selenomonadales</taxon>
        <taxon>Sporomusaceae</taxon>
        <taxon>Anaerospora</taxon>
    </lineage>
</organism>
<name>A0A4R1PZJ4_9FIRM</name>
<gene>
    <name evidence="2" type="ORF">EV210_105154</name>
</gene>
<keyword evidence="3" id="KW-1185">Reference proteome</keyword>
<reference evidence="2 3" key="1">
    <citation type="submission" date="2019-03" db="EMBL/GenBank/DDBJ databases">
        <title>Genomic Encyclopedia of Type Strains, Phase IV (KMG-IV): sequencing the most valuable type-strain genomes for metagenomic binning, comparative biology and taxonomic classification.</title>
        <authorList>
            <person name="Goeker M."/>
        </authorList>
    </citation>
    <scope>NUCLEOTIDE SEQUENCE [LARGE SCALE GENOMIC DNA]</scope>
    <source>
        <strain evidence="2 3">DSM 15969</strain>
    </source>
</reference>
<comment type="caution">
    <text evidence="2">The sequence shown here is derived from an EMBL/GenBank/DDBJ whole genome shotgun (WGS) entry which is preliminary data.</text>
</comment>